<name>A0A0U5B954_9BACL</name>
<dbReference type="KEGG" id="asoc:CB4_01446"/>
<organism evidence="1 2">
    <name type="scientific">Aneurinibacillus soli</name>
    <dbReference type="NCBI Taxonomy" id="1500254"/>
    <lineage>
        <taxon>Bacteria</taxon>
        <taxon>Bacillati</taxon>
        <taxon>Bacillota</taxon>
        <taxon>Bacilli</taxon>
        <taxon>Bacillales</taxon>
        <taxon>Paenibacillaceae</taxon>
        <taxon>Aneurinibacillus group</taxon>
        <taxon>Aneurinibacillus</taxon>
    </lineage>
</organism>
<dbReference type="Pfam" id="PF04816">
    <property type="entry name" value="TrmK"/>
    <property type="match status" value="1"/>
</dbReference>
<dbReference type="AlphaFoldDB" id="A0A0U5B954"/>
<reference evidence="1 2" key="1">
    <citation type="submission" date="2015-12" db="EMBL/GenBank/DDBJ databases">
        <title>Genome sequence of Aneurinibacillus soli.</title>
        <authorList>
            <person name="Lee J.S."/>
            <person name="Lee K.C."/>
            <person name="Kim K.K."/>
            <person name="Lee B.W."/>
        </authorList>
    </citation>
    <scope>NUCLEOTIDE SEQUENCE [LARGE SCALE GENOMIC DNA]</scope>
    <source>
        <strain evidence="1 2">CB4</strain>
    </source>
</reference>
<dbReference type="EC" id="2.1.1.217" evidence="1"/>
<dbReference type="RefSeq" id="WP_096464485.1">
    <property type="nucleotide sequence ID" value="NZ_AP017312.1"/>
</dbReference>
<dbReference type="OrthoDB" id="5881184at2"/>
<gene>
    <name evidence="1" type="primary">trmK</name>
    <name evidence="1" type="ORF">CB4_01446</name>
</gene>
<dbReference type="PIRSF" id="PIRSF018637">
    <property type="entry name" value="TrmK"/>
    <property type="match status" value="1"/>
</dbReference>
<dbReference type="InterPro" id="IPR006901">
    <property type="entry name" value="TrmK"/>
</dbReference>
<keyword evidence="2" id="KW-1185">Reference proteome</keyword>
<dbReference type="SUPFAM" id="SSF53335">
    <property type="entry name" value="S-adenosyl-L-methionine-dependent methyltransferases"/>
    <property type="match status" value="1"/>
</dbReference>
<dbReference type="PANTHER" id="PTHR38451">
    <property type="entry name" value="TRNA (ADENINE(22)-N(1))-METHYLTRANSFERASE"/>
    <property type="match status" value="1"/>
</dbReference>
<dbReference type="EMBL" id="AP017312">
    <property type="protein sequence ID" value="BAU27277.1"/>
    <property type="molecule type" value="Genomic_DNA"/>
</dbReference>
<dbReference type="Proteomes" id="UP000217696">
    <property type="component" value="Chromosome"/>
</dbReference>
<dbReference type="Gene3D" id="1.10.287.1890">
    <property type="match status" value="1"/>
</dbReference>
<dbReference type="InterPro" id="IPR029063">
    <property type="entry name" value="SAM-dependent_MTases_sf"/>
</dbReference>
<proteinExistence type="predicted"/>
<keyword evidence="1" id="KW-0808">Transferase</keyword>
<dbReference type="GO" id="GO:0032259">
    <property type="term" value="P:methylation"/>
    <property type="evidence" value="ECO:0007669"/>
    <property type="project" value="UniProtKB-KW"/>
</dbReference>
<accession>A0A0U5B954</accession>
<dbReference type="PANTHER" id="PTHR38451:SF1">
    <property type="entry name" value="TRNA (ADENINE(22)-N(1))-METHYLTRANSFERASE"/>
    <property type="match status" value="1"/>
</dbReference>
<protein>
    <submittedName>
        <fullName evidence="1">tRNA (Adenine(22)-N(1))-methyltransferase</fullName>
        <ecNumber evidence="1">2.1.1.217</ecNumber>
    </submittedName>
</protein>
<dbReference type="Gene3D" id="3.40.50.150">
    <property type="entry name" value="Vaccinia Virus protein VP39"/>
    <property type="match status" value="1"/>
</dbReference>
<sequence>MIEISQRLQRIGDRVEHGSRVADIGSDHAYLPTYLIQQGIAASCIAGEVNKGPWQSAARQIQSAGLTDRIEARLGDGLAVLEPGEVDVVCISGMGGSLIASILGAGEAKLVGVRQLILQPNVAAPLVRRWLMEHGWQLVAEDILEEDGIIYEILEARPGDPMLPYEDSTRTPADLVEIGPHLWHKKSPVLHKKWSLECAKLRMVLDQMTKAKSAEAESRREEMEKRLNWMEEMLACMQTDSV</sequence>
<dbReference type="GO" id="GO:0160105">
    <property type="term" value="F:tRNA (adenine(22)-N1)-methyltransferase activity"/>
    <property type="evidence" value="ECO:0007669"/>
    <property type="project" value="UniProtKB-EC"/>
</dbReference>
<keyword evidence="1" id="KW-0489">Methyltransferase</keyword>
<evidence type="ECO:0000313" key="2">
    <source>
        <dbReference type="Proteomes" id="UP000217696"/>
    </source>
</evidence>
<evidence type="ECO:0000313" key="1">
    <source>
        <dbReference type="EMBL" id="BAU27277.1"/>
    </source>
</evidence>